<dbReference type="OrthoDB" id="1933717at2759"/>
<sequence length="290" mass="31026">MLLSRLTENAYKTAVITGASSGIGRETAIVFFKAGWNVVIIAPGRDALETTRNKALETALSGPPKISVIAGSVTDEAFVEDLFAQVQREFGRIDVLFNNAGITATPALLEDVTLQTFQDVISVNVTGAFLCSRAAFRVFKSQNPMGGRIINNGSITVRTPRPGSVAYTVSKHAITGLTRTTALDGRAFNIACSQIDIGKQDSLCSSCHTTRSGVPLSSFPDGVAGSRTMPEAKIDVRYVAEAVVYMASLPTNVSVPEMCIMYANVCVFWRCRADNFMPRPTAAPSFVGRG</sequence>
<dbReference type="InterPro" id="IPR036291">
    <property type="entry name" value="NAD(P)-bd_dom_sf"/>
</dbReference>
<protein>
    <submittedName>
        <fullName evidence="6">NAD(P)-binding protein</fullName>
    </submittedName>
</protein>
<dbReference type="AlphaFoldDB" id="A0A0D7ABP7"/>
<dbReference type="Proteomes" id="UP000054144">
    <property type="component" value="Unassembled WGS sequence"/>
</dbReference>
<dbReference type="PANTHER" id="PTHR43669:SF3">
    <property type="entry name" value="ALCOHOL DEHYDROGENASE, PUTATIVE (AFU_ORTHOLOGUE AFUA_3G03445)-RELATED"/>
    <property type="match status" value="1"/>
</dbReference>
<evidence type="ECO:0000313" key="5">
    <source>
        <dbReference type="EMBL" id="KIY46448.1"/>
    </source>
</evidence>
<comment type="similarity">
    <text evidence="1 4">Belongs to the short-chain dehydrogenases/reductases (SDR) family.</text>
</comment>
<reference evidence="6 7" key="1">
    <citation type="journal article" date="2015" name="Fungal Genet. Biol.">
        <title>Evolution of novel wood decay mechanisms in Agaricales revealed by the genome sequences of Fistulina hepatica and Cylindrobasidium torrendii.</title>
        <authorList>
            <person name="Floudas D."/>
            <person name="Held B.W."/>
            <person name="Riley R."/>
            <person name="Nagy L.G."/>
            <person name="Koehler G."/>
            <person name="Ransdell A.S."/>
            <person name="Younus H."/>
            <person name="Chow J."/>
            <person name="Chiniquy J."/>
            <person name="Lipzen A."/>
            <person name="Tritt A."/>
            <person name="Sun H."/>
            <person name="Haridas S."/>
            <person name="LaButti K."/>
            <person name="Ohm R.A."/>
            <person name="Kues U."/>
            <person name="Blanchette R.A."/>
            <person name="Grigoriev I.V."/>
            <person name="Minto R.E."/>
            <person name="Hibbett D.S."/>
        </authorList>
    </citation>
    <scope>NUCLEOTIDE SEQUENCE [LARGE SCALE GENOMIC DNA]</scope>
    <source>
        <strain evidence="6 7">ATCC 64428</strain>
    </source>
</reference>
<dbReference type="EMBL" id="KN882032">
    <property type="protein sequence ID" value="KIY46448.1"/>
    <property type="molecule type" value="Genomic_DNA"/>
</dbReference>
<dbReference type="PANTHER" id="PTHR43669">
    <property type="entry name" value="5-KETO-D-GLUCONATE 5-REDUCTASE"/>
    <property type="match status" value="1"/>
</dbReference>
<gene>
    <name evidence="6" type="ORF">FISHEDRAFT_43998</name>
    <name evidence="5" type="ORF">FISHEDRAFT_47288</name>
</gene>
<dbReference type="PROSITE" id="PS00061">
    <property type="entry name" value="ADH_SHORT"/>
    <property type="match status" value="1"/>
</dbReference>
<evidence type="ECO:0000256" key="3">
    <source>
        <dbReference type="ARBA" id="ARBA00023002"/>
    </source>
</evidence>
<evidence type="ECO:0000256" key="4">
    <source>
        <dbReference type="RuleBase" id="RU000363"/>
    </source>
</evidence>
<name>A0A0D7ABP7_9AGAR</name>
<dbReference type="SUPFAM" id="SSF51735">
    <property type="entry name" value="NAD(P)-binding Rossmann-fold domains"/>
    <property type="match status" value="1"/>
</dbReference>
<dbReference type="CDD" id="cd05233">
    <property type="entry name" value="SDR_c"/>
    <property type="match status" value="1"/>
</dbReference>
<evidence type="ECO:0000256" key="2">
    <source>
        <dbReference type="ARBA" id="ARBA00022857"/>
    </source>
</evidence>
<evidence type="ECO:0000256" key="1">
    <source>
        <dbReference type="ARBA" id="ARBA00006484"/>
    </source>
</evidence>
<keyword evidence="7" id="KW-1185">Reference proteome</keyword>
<dbReference type="GO" id="GO:0016491">
    <property type="term" value="F:oxidoreductase activity"/>
    <property type="evidence" value="ECO:0007669"/>
    <property type="project" value="UniProtKB-KW"/>
</dbReference>
<evidence type="ECO:0000313" key="6">
    <source>
        <dbReference type="EMBL" id="KIY48100.1"/>
    </source>
</evidence>
<dbReference type="PRINTS" id="PR00080">
    <property type="entry name" value="SDRFAMILY"/>
</dbReference>
<keyword evidence="2" id="KW-0521">NADP</keyword>
<dbReference type="InterPro" id="IPR020904">
    <property type="entry name" value="Sc_DH/Rdtase_CS"/>
</dbReference>
<dbReference type="Pfam" id="PF00106">
    <property type="entry name" value="adh_short"/>
    <property type="match status" value="1"/>
</dbReference>
<proteinExistence type="inferred from homology"/>
<dbReference type="PRINTS" id="PR00081">
    <property type="entry name" value="GDHRDH"/>
</dbReference>
<dbReference type="InterPro" id="IPR002347">
    <property type="entry name" value="SDR_fam"/>
</dbReference>
<keyword evidence="3" id="KW-0560">Oxidoreductase</keyword>
<dbReference type="Gene3D" id="3.40.50.720">
    <property type="entry name" value="NAD(P)-binding Rossmann-like Domain"/>
    <property type="match status" value="1"/>
</dbReference>
<dbReference type="EMBL" id="KN881857">
    <property type="protein sequence ID" value="KIY48100.1"/>
    <property type="molecule type" value="Genomic_DNA"/>
</dbReference>
<accession>A0A0D7ABP7</accession>
<organism evidence="6 7">
    <name type="scientific">Fistulina hepatica ATCC 64428</name>
    <dbReference type="NCBI Taxonomy" id="1128425"/>
    <lineage>
        <taxon>Eukaryota</taxon>
        <taxon>Fungi</taxon>
        <taxon>Dikarya</taxon>
        <taxon>Basidiomycota</taxon>
        <taxon>Agaricomycotina</taxon>
        <taxon>Agaricomycetes</taxon>
        <taxon>Agaricomycetidae</taxon>
        <taxon>Agaricales</taxon>
        <taxon>Fistulinaceae</taxon>
        <taxon>Fistulina</taxon>
    </lineage>
</organism>
<evidence type="ECO:0000313" key="7">
    <source>
        <dbReference type="Proteomes" id="UP000054144"/>
    </source>
</evidence>